<evidence type="ECO:0000256" key="7">
    <source>
        <dbReference type="ARBA" id="ARBA00022519"/>
    </source>
</evidence>
<dbReference type="PANTHER" id="PTHR30558:SF12">
    <property type="entry name" value="BIOPOLYMER TRANSPORT PROTEIN EXBD"/>
    <property type="match status" value="1"/>
</dbReference>
<evidence type="ECO:0000256" key="13">
    <source>
        <dbReference type="SAM" id="MobiDB-lite"/>
    </source>
</evidence>
<keyword evidence="16" id="KW-1185">Reference proteome</keyword>
<evidence type="ECO:0000256" key="3">
    <source>
        <dbReference type="ARBA" id="ARBA00005811"/>
    </source>
</evidence>
<evidence type="ECO:0000256" key="11">
    <source>
        <dbReference type="ARBA" id="ARBA00023136"/>
    </source>
</evidence>
<comment type="subunit">
    <text evidence="4">The accessory proteins ExbB and ExbD seem to form a complex with TonB.</text>
</comment>
<evidence type="ECO:0000313" key="15">
    <source>
        <dbReference type="EMBL" id="OZI48039.1"/>
    </source>
</evidence>
<keyword evidence="5 12" id="KW-0813">Transport</keyword>
<keyword evidence="7" id="KW-0997">Cell inner membrane</keyword>
<keyword evidence="6" id="KW-1003">Cell membrane</keyword>
<comment type="similarity">
    <text evidence="3 12">Belongs to the ExbD/TolR family.</text>
</comment>
<sequence length="180" mass="18479">MAFGSFDNKGSGGHTVSEINMVPLIDVMLVLLVIFIITAPLLAHSIKINIPQVSAEQVQEDPKTVDLAIDASGALFWDEKPVLLDDLPNRFRALAQDKPQPEIRIRADQNTRYETLAKVMASARRSGMTRIGFITQPGATAPGEAGAPAAGAPAAGAPAAGAPAAPAAGAPAAGAPAPAR</sequence>
<dbReference type="InterPro" id="IPR003400">
    <property type="entry name" value="ExbD"/>
</dbReference>
<feature type="region of interest" description="Disordered" evidence="13">
    <location>
        <begin position="136"/>
        <end position="180"/>
    </location>
</feature>
<keyword evidence="10 14" id="KW-1133">Transmembrane helix</keyword>
<protein>
    <submittedName>
        <fullName evidence="15">Biopolymer transporter ExbD</fullName>
    </submittedName>
</protein>
<proteinExistence type="inferred from homology"/>
<comment type="function">
    <text evidence="1">Involved in the TonB-dependent energy-dependent transport of various receptor-bound substrates.</text>
</comment>
<dbReference type="GO" id="GO:0005886">
    <property type="term" value="C:plasma membrane"/>
    <property type="evidence" value="ECO:0007669"/>
    <property type="project" value="UniProtKB-SubCell"/>
</dbReference>
<keyword evidence="11 14" id="KW-0472">Membrane</keyword>
<evidence type="ECO:0000256" key="2">
    <source>
        <dbReference type="ARBA" id="ARBA00004249"/>
    </source>
</evidence>
<comment type="subcellular location">
    <subcellularLocation>
        <location evidence="2">Cell inner membrane</location>
        <topology evidence="2">Single-pass type II membrane protein</topology>
    </subcellularLocation>
    <subcellularLocation>
        <location evidence="12">Cell membrane</location>
        <topology evidence="12">Single-pass type II membrane protein</topology>
    </subcellularLocation>
</comment>
<gene>
    <name evidence="15" type="ORF">CAL25_16780</name>
</gene>
<dbReference type="OrthoDB" id="9798629at2"/>
<evidence type="ECO:0000256" key="5">
    <source>
        <dbReference type="ARBA" id="ARBA00022448"/>
    </source>
</evidence>
<dbReference type="RefSeq" id="WP_094801947.1">
    <property type="nucleotide sequence ID" value="NZ_NEVN01000008.1"/>
</dbReference>
<accession>A0A261TEJ9</accession>
<dbReference type="AlphaFoldDB" id="A0A261TEJ9"/>
<evidence type="ECO:0000256" key="1">
    <source>
        <dbReference type="ARBA" id="ARBA00003540"/>
    </source>
</evidence>
<feature type="transmembrane region" description="Helical" evidence="14">
    <location>
        <begin position="20"/>
        <end position="43"/>
    </location>
</feature>
<keyword evidence="8 12" id="KW-0812">Transmembrane</keyword>
<keyword evidence="9 12" id="KW-0653">Protein transport</keyword>
<organism evidence="15 16">
    <name type="scientific">Bordetella genomosp. 5</name>
    <dbReference type="NCBI Taxonomy" id="1395608"/>
    <lineage>
        <taxon>Bacteria</taxon>
        <taxon>Pseudomonadati</taxon>
        <taxon>Pseudomonadota</taxon>
        <taxon>Betaproteobacteria</taxon>
        <taxon>Burkholderiales</taxon>
        <taxon>Alcaligenaceae</taxon>
        <taxon>Bordetella</taxon>
    </lineage>
</organism>
<feature type="compositionally biased region" description="Low complexity" evidence="13">
    <location>
        <begin position="137"/>
        <end position="180"/>
    </location>
</feature>
<evidence type="ECO:0000256" key="12">
    <source>
        <dbReference type="RuleBase" id="RU003879"/>
    </source>
</evidence>
<name>A0A261TEJ9_9BORD</name>
<comment type="caution">
    <text evidence="15">The sequence shown here is derived from an EMBL/GenBank/DDBJ whole genome shotgun (WGS) entry which is preliminary data.</text>
</comment>
<dbReference type="GO" id="GO:0015031">
    <property type="term" value="P:protein transport"/>
    <property type="evidence" value="ECO:0007669"/>
    <property type="project" value="UniProtKB-KW"/>
</dbReference>
<evidence type="ECO:0000256" key="14">
    <source>
        <dbReference type="SAM" id="Phobius"/>
    </source>
</evidence>
<evidence type="ECO:0000256" key="6">
    <source>
        <dbReference type="ARBA" id="ARBA00022475"/>
    </source>
</evidence>
<dbReference type="PANTHER" id="PTHR30558">
    <property type="entry name" value="EXBD MEMBRANE COMPONENT OF PMF-DRIVEN MACROMOLECULE IMPORT SYSTEM"/>
    <property type="match status" value="1"/>
</dbReference>
<dbReference type="Proteomes" id="UP000216913">
    <property type="component" value="Unassembled WGS sequence"/>
</dbReference>
<dbReference type="EMBL" id="NEVP01000010">
    <property type="protein sequence ID" value="OZI48039.1"/>
    <property type="molecule type" value="Genomic_DNA"/>
</dbReference>
<evidence type="ECO:0000256" key="8">
    <source>
        <dbReference type="ARBA" id="ARBA00022692"/>
    </source>
</evidence>
<dbReference type="Gene3D" id="3.30.420.270">
    <property type="match status" value="1"/>
</dbReference>
<dbReference type="Pfam" id="PF02472">
    <property type="entry name" value="ExbD"/>
    <property type="match status" value="1"/>
</dbReference>
<evidence type="ECO:0000313" key="16">
    <source>
        <dbReference type="Proteomes" id="UP000216913"/>
    </source>
</evidence>
<evidence type="ECO:0000256" key="10">
    <source>
        <dbReference type="ARBA" id="ARBA00022989"/>
    </source>
</evidence>
<evidence type="ECO:0000256" key="9">
    <source>
        <dbReference type="ARBA" id="ARBA00022927"/>
    </source>
</evidence>
<dbReference type="GO" id="GO:0022857">
    <property type="term" value="F:transmembrane transporter activity"/>
    <property type="evidence" value="ECO:0007669"/>
    <property type="project" value="InterPro"/>
</dbReference>
<evidence type="ECO:0000256" key="4">
    <source>
        <dbReference type="ARBA" id="ARBA00011471"/>
    </source>
</evidence>
<reference evidence="15 16" key="1">
    <citation type="submission" date="2017-05" db="EMBL/GenBank/DDBJ databases">
        <title>Complete and WGS of Bordetella genogroups.</title>
        <authorList>
            <person name="Spilker T."/>
            <person name="LiPuma J."/>
        </authorList>
    </citation>
    <scope>NUCLEOTIDE SEQUENCE [LARGE SCALE GENOMIC DNA]</scope>
    <source>
        <strain evidence="15 16">AU10456</strain>
    </source>
</reference>